<dbReference type="Gene3D" id="2.10.60.10">
    <property type="entry name" value="CD59"/>
    <property type="match status" value="1"/>
</dbReference>
<dbReference type="CDD" id="cd23543">
    <property type="entry name" value="TFP_LU_ECD_Ly6E"/>
    <property type="match status" value="1"/>
</dbReference>
<dbReference type="GO" id="GO:0030550">
    <property type="term" value="F:acetylcholine receptor inhibitor activity"/>
    <property type="evidence" value="ECO:0007669"/>
    <property type="project" value="TreeGrafter"/>
</dbReference>
<dbReference type="Ensembl" id="ENSCSRT00000021373.1">
    <property type="protein sequence ID" value="ENSCSRP00000020464.1"/>
    <property type="gene ID" value="ENSCSRG00000015523.1"/>
</dbReference>
<dbReference type="PANTHER" id="PTHR16983">
    <property type="entry name" value="UPAR/LY6 DOMAIN-CONTAINING PROTEIN"/>
    <property type="match status" value="1"/>
</dbReference>
<evidence type="ECO:0000256" key="4">
    <source>
        <dbReference type="ARBA" id="ARBA00023136"/>
    </source>
</evidence>
<dbReference type="SUPFAM" id="SSF57302">
    <property type="entry name" value="Snake toxin-like"/>
    <property type="match status" value="1"/>
</dbReference>
<organism evidence="7 8">
    <name type="scientific">Chelydra serpentina</name>
    <name type="common">Snapping turtle</name>
    <name type="synonym">Testudo serpentina</name>
    <dbReference type="NCBI Taxonomy" id="8475"/>
    <lineage>
        <taxon>Eukaryota</taxon>
        <taxon>Metazoa</taxon>
        <taxon>Chordata</taxon>
        <taxon>Craniata</taxon>
        <taxon>Vertebrata</taxon>
        <taxon>Euteleostomi</taxon>
        <taxon>Archelosauria</taxon>
        <taxon>Testudinata</taxon>
        <taxon>Testudines</taxon>
        <taxon>Cryptodira</taxon>
        <taxon>Durocryptodira</taxon>
        <taxon>Americhelydia</taxon>
        <taxon>Chelydroidea</taxon>
        <taxon>Chelydridae</taxon>
        <taxon>Chelydra</taxon>
    </lineage>
</organism>
<proteinExistence type="predicted"/>
<dbReference type="InterPro" id="IPR051110">
    <property type="entry name" value="Ly-6/neurotoxin-like_GPI-ap"/>
</dbReference>
<dbReference type="PANTHER" id="PTHR16983:SF13">
    <property type="entry name" value="LYMPHOCYTE ANTIGEN 6E"/>
    <property type="match status" value="1"/>
</dbReference>
<reference evidence="7" key="1">
    <citation type="submission" date="2025-08" db="UniProtKB">
        <authorList>
            <consortium name="Ensembl"/>
        </authorList>
    </citation>
    <scope>IDENTIFICATION</scope>
</reference>
<sequence>MSCFLLVQRTGLLARPPRYTCLTPPCLPSTADSLWCFTCENQRSNWSCLKATKCSNADKHCLTTVGHAGIGTFQDPGQRITKKCSPTCPQFNINLGIASYSTTCCESFLCNLIGKPACEKLSIGRYASLTKVRPMQVAGKSLSKLGKIEDIIV</sequence>
<keyword evidence="4" id="KW-0472">Membrane</keyword>
<evidence type="ECO:0000259" key="6">
    <source>
        <dbReference type="SMART" id="SM00134"/>
    </source>
</evidence>
<evidence type="ECO:0000256" key="2">
    <source>
        <dbReference type="ARBA" id="ARBA00022475"/>
    </source>
</evidence>
<evidence type="ECO:0000313" key="8">
    <source>
        <dbReference type="Proteomes" id="UP000694403"/>
    </source>
</evidence>
<dbReference type="Proteomes" id="UP000694403">
    <property type="component" value="Unplaced"/>
</dbReference>
<keyword evidence="5" id="KW-0325">Glycoprotein</keyword>
<dbReference type="SMART" id="SM00134">
    <property type="entry name" value="LU"/>
    <property type="match status" value="1"/>
</dbReference>
<dbReference type="InterPro" id="IPR016054">
    <property type="entry name" value="LY6_UPA_recep-like"/>
</dbReference>
<evidence type="ECO:0000256" key="3">
    <source>
        <dbReference type="ARBA" id="ARBA00022729"/>
    </source>
</evidence>
<dbReference type="InterPro" id="IPR045860">
    <property type="entry name" value="Snake_toxin-like_sf"/>
</dbReference>
<comment type="subcellular location">
    <subcellularLocation>
        <location evidence="1">Cell membrane</location>
    </subcellularLocation>
</comment>
<dbReference type="GO" id="GO:0030154">
    <property type="term" value="P:cell differentiation"/>
    <property type="evidence" value="ECO:0007669"/>
    <property type="project" value="UniProtKB-ARBA"/>
</dbReference>
<name>A0A8C3SXT0_CHESE</name>
<dbReference type="Pfam" id="PF00087">
    <property type="entry name" value="Toxin_TOLIP"/>
    <property type="match status" value="1"/>
</dbReference>
<dbReference type="AlphaFoldDB" id="A0A8C3SXT0"/>
<dbReference type="InterPro" id="IPR035076">
    <property type="entry name" value="Toxin/TOLIP"/>
</dbReference>
<reference evidence="7" key="2">
    <citation type="submission" date="2025-09" db="UniProtKB">
        <authorList>
            <consortium name="Ensembl"/>
        </authorList>
    </citation>
    <scope>IDENTIFICATION</scope>
</reference>
<evidence type="ECO:0000313" key="7">
    <source>
        <dbReference type="Ensembl" id="ENSCSRP00000020464.1"/>
    </source>
</evidence>
<protein>
    <recommendedName>
        <fullName evidence="6">UPAR/Ly6 domain-containing protein</fullName>
    </recommendedName>
</protein>
<keyword evidence="2" id="KW-1003">Cell membrane</keyword>
<keyword evidence="8" id="KW-1185">Reference proteome</keyword>
<feature type="domain" description="UPAR/Ly6" evidence="6">
    <location>
        <begin position="34"/>
        <end position="124"/>
    </location>
</feature>
<keyword evidence="3" id="KW-0732">Signal</keyword>
<accession>A0A8C3SXT0</accession>
<evidence type="ECO:0000256" key="1">
    <source>
        <dbReference type="ARBA" id="ARBA00004236"/>
    </source>
</evidence>
<evidence type="ECO:0000256" key="5">
    <source>
        <dbReference type="ARBA" id="ARBA00023180"/>
    </source>
</evidence>
<dbReference type="GO" id="GO:0005886">
    <property type="term" value="C:plasma membrane"/>
    <property type="evidence" value="ECO:0007669"/>
    <property type="project" value="UniProtKB-SubCell"/>
</dbReference>